<evidence type="ECO:0000256" key="6">
    <source>
        <dbReference type="ARBA" id="ARBA00034754"/>
    </source>
</evidence>
<evidence type="ECO:0000256" key="1">
    <source>
        <dbReference type="ARBA" id="ARBA00012417"/>
    </source>
</evidence>
<reference evidence="8" key="2">
    <citation type="submission" date="2020-09" db="EMBL/GenBank/DDBJ databases">
        <authorList>
            <person name="Sun Q."/>
            <person name="Sedlacek I."/>
        </authorList>
    </citation>
    <scope>NUCLEOTIDE SEQUENCE</scope>
    <source>
        <strain evidence="8">CCM 8606</strain>
    </source>
</reference>
<proteinExistence type="inferred from homology"/>
<dbReference type="GO" id="GO:0009360">
    <property type="term" value="C:DNA polymerase III complex"/>
    <property type="evidence" value="ECO:0007669"/>
    <property type="project" value="TreeGrafter"/>
</dbReference>
<evidence type="ECO:0000256" key="5">
    <source>
        <dbReference type="ARBA" id="ARBA00022932"/>
    </source>
</evidence>
<dbReference type="PANTHER" id="PTHR34388:SF1">
    <property type="entry name" value="DNA POLYMERASE III SUBUNIT DELTA"/>
    <property type="match status" value="1"/>
</dbReference>
<reference evidence="8" key="1">
    <citation type="journal article" date="2014" name="Int. J. Syst. Evol. Microbiol.">
        <title>Complete genome sequence of Corynebacterium casei LMG S-19264T (=DSM 44701T), isolated from a smear-ripened cheese.</title>
        <authorList>
            <consortium name="US DOE Joint Genome Institute (JGI-PGF)"/>
            <person name="Walter F."/>
            <person name="Albersmeier A."/>
            <person name="Kalinowski J."/>
            <person name="Ruckert C."/>
        </authorList>
    </citation>
    <scope>NUCLEOTIDE SEQUENCE</scope>
    <source>
        <strain evidence="8">CCM 8606</strain>
    </source>
</reference>
<dbReference type="NCBIfam" id="TIGR01128">
    <property type="entry name" value="holA"/>
    <property type="match status" value="1"/>
</dbReference>
<dbReference type="AlphaFoldDB" id="A0A8J3AMN6"/>
<comment type="caution">
    <text evidence="8">The sequence shown here is derived from an EMBL/GenBank/DDBJ whole genome shotgun (WGS) entry which is preliminary data.</text>
</comment>
<keyword evidence="5" id="KW-0239">DNA-directed DNA polymerase</keyword>
<evidence type="ECO:0000256" key="7">
    <source>
        <dbReference type="ARBA" id="ARBA00049244"/>
    </source>
</evidence>
<evidence type="ECO:0000256" key="2">
    <source>
        <dbReference type="ARBA" id="ARBA00022679"/>
    </source>
</evidence>
<dbReference type="GO" id="GO:0003677">
    <property type="term" value="F:DNA binding"/>
    <property type="evidence" value="ECO:0007669"/>
    <property type="project" value="InterPro"/>
</dbReference>
<protein>
    <recommendedName>
        <fullName evidence="1">DNA-directed DNA polymerase</fullName>
        <ecNumber evidence="1">2.7.7.7</ecNumber>
    </recommendedName>
</protein>
<evidence type="ECO:0000313" key="8">
    <source>
        <dbReference type="EMBL" id="GGI13158.1"/>
    </source>
</evidence>
<name>A0A8J3AMN6_9BIFI</name>
<sequence>MVTQLSTVTYVYAGDKHLNNQTVQDLIARAQQLVPQAQRIELDAAQSSIYDFREATSPTLLSDTAIVILSNMAQASTDLVKEITTYISMPHDGQSYIICQQLEGNAKKVKDTLQAAGAQIITVQDLNKERDLVEYVISCFAARKRMITRNAAQFMASVLIGQADQIQALSNQLCDDFDTDPIDIDVVQQYTTAAPQVKGFAIADMALAGNGAAAVVQLRQALIQGTDPLAIIGALASSLRTMAKTAVAQAGLIASREVGPSWLMNKARKQLSGWNTPAMAKCFELLAQADAVAKGAPGDTQYALEQAVMAIATRGNQNA</sequence>
<dbReference type="EC" id="2.7.7.7" evidence="1"/>
<keyword evidence="4" id="KW-0235">DNA replication</keyword>
<dbReference type="Proteomes" id="UP000619536">
    <property type="component" value="Unassembled WGS sequence"/>
</dbReference>
<dbReference type="RefSeq" id="WP_188354609.1">
    <property type="nucleotide sequence ID" value="NZ_BMDH01000001.1"/>
</dbReference>
<dbReference type="EMBL" id="BMDH01000001">
    <property type="protein sequence ID" value="GGI13158.1"/>
    <property type="molecule type" value="Genomic_DNA"/>
</dbReference>
<keyword evidence="3" id="KW-0548">Nucleotidyltransferase</keyword>
<comment type="catalytic activity">
    <reaction evidence="7">
        <text>DNA(n) + a 2'-deoxyribonucleoside 5'-triphosphate = DNA(n+1) + diphosphate</text>
        <dbReference type="Rhea" id="RHEA:22508"/>
        <dbReference type="Rhea" id="RHEA-COMP:17339"/>
        <dbReference type="Rhea" id="RHEA-COMP:17340"/>
        <dbReference type="ChEBI" id="CHEBI:33019"/>
        <dbReference type="ChEBI" id="CHEBI:61560"/>
        <dbReference type="ChEBI" id="CHEBI:173112"/>
        <dbReference type="EC" id="2.7.7.7"/>
    </reaction>
</comment>
<evidence type="ECO:0000256" key="4">
    <source>
        <dbReference type="ARBA" id="ARBA00022705"/>
    </source>
</evidence>
<dbReference type="InterPro" id="IPR008921">
    <property type="entry name" value="DNA_pol3_clamp-load_cplx_C"/>
</dbReference>
<keyword evidence="9" id="KW-1185">Reference proteome</keyword>
<evidence type="ECO:0000256" key="3">
    <source>
        <dbReference type="ARBA" id="ARBA00022695"/>
    </source>
</evidence>
<evidence type="ECO:0000313" key="9">
    <source>
        <dbReference type="Proteomes" id="UP000619536"/>
    </source>
</evidence>
<dbReference type="Gene3D" id="1.20.272.10">
    <property type="match status" value="1"/>
</dbReference>
<gene>
    <name evidence="8" type="ORF">GCM10007377_04560</name>
</gene>
<dbReference type="InterPro" id="IPR005790">
    <property type="entry name" value="DNA_polIII_delta"/>
</dbReference>
<keyword evidence="2" id="KW-0808">Transferase</keyword>
<dbReference type="GO" id="GO:0003887">
    <property type="term" value="F:DNA-directed DNA polymerase activity"/>
    <property type="evidence" value="ECO:0007669"/>
    <property type="project" value="UniProtKB-KW"/>
</dbReference>
<organism evidence="8 9">
    <name type="scientific">Galliscardovia ingluviei</name>
    <dbReference type="NCBI Taxonomy" id="1769422"/>
    <lineage>
        <taxon>Bacteria</taxon>
        <taxon>Bacillati</taxon>
        <taxon>Actinomycetota</taxon>
        <taxon>Actinomycetes</taxon>
        <taxon>Bifidobacteriales</taxon>
        <taxon>Bifidobacteriaceae</taxon>
        <taxon>Galliscardovia</taxon>
    </lineage>
</organism>
<dbReference type="PANTHER" id="PTHR34388">
    <property type="entry name" value="DNA POLYMERASE III SUBUNIT DELTA"/>
    <property type="match status" value="1"/>
</dbReference>
<dbReference type="SUPFAM" id="SSF48019">
    <property type="entry name" value="post-AAA+ oligomerization domain-like"/>
    <property type="match status" value="1"/>
</dbReference>
<comment type="similarity">
    <text evidence="6">Belongs to the DNA polymerase HolA subunit family.</text>
</comment>
<accession>A0A8J3AMN6</accession>
<dbReference type="GO" id="GO:0006261">
    <property type="term" value="P:DNA-templated DNA replication"/>
    <property type="evidence" value="ECO:0007669"/>
    <property type="project" value="TreeGrafter"/>
</dbReference>